<name>A0A318LNH4_9PSEU</name>
<feature type="transmembrane region" description="Helical" evidence="1">
    <location>
        <begin position="12"/>
        <end position="39"/>
    </location>
</feature>
<organism evidence="2 3">
    <name type="scientific">Prauserella flavalba</name>
    <dbReference type="NCBI Taxonomy" id="1477506"/>
    <lineage>
        <taxon>Bacteria</taxon>
        <taxon>Bacillati</taxon>
        <taxon>Actinomycetota</taxon>
        <taxon>Actinomycetes</taxon>
        <taxon>Pseudonocardiales</taxon>
        <taxon>Pseudonocardiaceae</taxon>
        <taxon>Prauserella</taxon>
    </lineage>
</organism>
<dbReference type="RefSeq" id="WP_110337879.1">
    <property type="nucleotide sequence ID" value="NZ_JBHVKT010000020.1"/>
</dbReference>
<feature type="transmembrane region" description="Helical" evidence="1">
    <location>
        <begin position="51"/>
        <end position="72"/>
    </location>
</feature>
<dbReference type="EMBL" id="MASU01000006">
    <property type="protein sequence ID" value="PXY33935.1"/>
    <property type="molecule type" value="Genomic_DNA"/>
</dbReference>
<proteinExistence type="predicted"/>
<dbReference type="OrthoDB" id="5196985at2"/>
<reference evidence="2 3" key="1">
    <citation type="submission" date="2016-07" db="EMBL/GenBank/DDBJ databases">
        <title>Draft genome sequence of Prauserella sp. YIM 121212, isolated from alkaline soil.</title>
        <authorList>
            <person name="Ruckert C."/>
            <person name="Albersmeier A."/>
            <person name="Jiang C.-L."/>
            <person name="Jiang Y."/>
            <person name="Kalinowski J."/>
            <person name="Schneider O."/>
            <person name="Winkler A."/>
            <person name="Zotchev S.B."/>
        </authorList>
    </citation>
    <scope>NUCLEOTIDE SEQUENCE [LARGE SCALE GENOMIC DNA]</scope>
    <source>
        <strain evidence="2 3">YIM 121212</strain>
    </source>
</reference>
<evidence type="ECO:0000256" key="1">
    <source>
        <dbReference type="SAM" id="Phobius"/>
    </source>
</evidence>
<keyword evidence="1" id="KW-0472">Membrane</keyword>
<sequence>MAHESRSRRAGVFDIRLIIALLIGVYGAVLTVLGIGFTTDEDIAKAANVNINLWAGLAMLVFAALFVLWTWLRPLRVPEDVQAAQQESAQ</sequence>
<accession>A0A318LNH4</accession>
<keyword evidence="1" id="KW-0812">Transmembrane</keyword>
<evidence type="ECO:0000313" key="3">
    <source>
        <dbReference type="Proteomes" id="UP000247892"/>
    </source>
</evidence>
<evidence type="ECO:0000313" key="2">
    <source>
        <dbReference type="EMBL" id="PXY33935.1"/>
    </source>
</evidence>
<dbReference type="AlphaFoldDB" id="A0A318LNH4"/>
<comment type="caution">
    <text evidence="2">The sequence shown here is derived from an EMBL/GenBank/DDBJ whole genome shotgun (WGS) entry which is preliminary data.</text>
</comment>
<protein>
    <submittedName>
        <fullName evidence="2">Uncharacterized protein</fullName>
    </submittedName>
</protein>
<gene>
    <name evidence="2" type="ORF">BA062_17095</name>
</gene>
<keyword evidence="1" id="KW-1133">Transmembrane helix</keyword>
<dbReference type="Proteomes" id="UP000247892">
    <property type="component" value="Unassembled WGS sequence"/>
</dbReference>
<keyword evidence="3" id="KW-1185">Reference proteome</keyword>